<evidence type="ECO:0000313" key="1">
    <source>
        <dbReference type="EMBL" id="KJF43554.1"/>
    </source>
</evidence>
<proteinExistence type="predicted"/>
<protein>
    <submittedName>
        <fullName evidence="1">Uncharacterized protein</fullName>
    </submittedName>
</protein>
<sequence>MQRYTIFESCRITYIENRNTLLKILVYFKEQKNYMDNNVIYFYIGWEGDINILRLIFILLRCI</sequence>
<name>A0A0D8J9X9_9BACT</name>
<dbReference type="EMBL" id="JRHC01000002">
    <property type="protein sequence ID" value="KJF43554.1"/>
    <property type="molecule type" value="Genomic_DNA"/>
</dbReference>
<keyword evidence="2" id="KW-1185">Reference proteome</keyword>
<organism evidence="1 2">
    <name type="scientific">Draconibacterium sediminis</name>
    <dbReference type="NCBI Taxonomy" id="1544798"/>
    <lineage>
        <taxon>Bacteria</taxon>
        <taxon>Pseudomonadati</taxon>
        <taxon>Bacteroidota</taxon>
        <taxon>Bacteroidia</taxon>
        <taxon>Marinilabiliales</taxon>
        <taxon>Prolixibacteraceae</taxon>
        <taxon>Draconibacterium</taxon>
    </lineage>
</organism>
<dbReference type="AlphaFoldDB" id="A0A0D8J9X9"/>
<accession>A0A0D8J9X9</accession>
<gene>
    <name evidence="1" type="ORF">LH29_10515</name>
</gene>
<comment type="caution">
    <text evidence="1">The sequence shown here is derived from an EMBL/GenBank/DDBJ whole genome shotgun (WGS) entry which is preliminary data.</text>
</comment>
<reference evidence="1 2" key="1">
    <citation type="submission" date="2014-09" db="EMBL/GenBank/DDBJ databases">
        <title>Draft Genome Sequence of Draconibacterium sp. JN14CK-3.</title>
        <authorList>
            <person name="Dong C."/>
            <person name="Lai Q."/>
            <person name="Shao Z."/>
        </authorList>
    </citation>
    <scope>NUCLEOTIDE SEQUENCE [LARGE SCALE GENOMIC DNA]</scope>
    <source>
        <strain evidence="1 2">JN14CK-3</strain>
    </source>
</reference>
<evidence type="ECO:0000313" key="2">
    <source>
        <dbReference type="Proteomes" id="UP000032544"/>
    </source>
</evidence>
<dbReference type="Proteomes" id="UP000032544">
    <property type="component" value="Unassembled WGS sequence"/>
</dbReference>